<keyword evidence="1" id="KW-0732">Signal</keyword>
<dbReference type="OrthoDB" id="673865at2759"/>
<dbReference type="InterPro" id="IPR053781">
    <property type="entry name" value="F-box_AtFBL13-like"/>
</dbReference>
<evidence type="ECO:0008006" key="7">
    <source>
        <dbReference type="Google" id="ProtNLM"/>
    </source>
</evidence>
<reference evidence="5 6" key="1">
    <citation type="submission" date="2019-06" db="EMBL/GenBank/DDBJ databases">
        <title>A chromosomal-level reference genome of Carpinus fangiana (Coryloideae, Betulaceae).</title>
        <authorList>
            <person name="Yang X."/>
            <person name="Wang Z."/>
            <person name="Zhang L."/>
            <person name="Hao G."/>
            <person name="Liu J."/>
            <person name="Yang Y."/>
        </authorList>
    </citation>
    <scope>NUCLEOTIDE SEQUENCE [LARGE SCALE GENOMIC DNA]</scope>
    <source>
        <strain evidence="5">Cfa_2016G</strain>
        <tissue evidence="5">Leaf</tissue>
    </source>
</reference>
<evidence type="ECO:0000259" key="2">
    <source>
        <dbReference type="Pfam" id="PF00646"/>
    </source>
</evidence>
<dbReference type="AlphaFoldDB" id="A0A5N6RT64"/>
<dbReference type="Pfam" id="PF08387">
    <property type="entry name" value="FBD"/>
    <property type="match status" value="1"/>
</dbReference>
<feature type="chain" id="PRO_5024400217" description="FBD domain-containing protein" evidence="1">
    <location>
        <begin position="29"/>
        <end position="468"/>
    </location>
</feature>
<dbReference type="Proteomes" id="UP000327013">
    <property type="component" value="Chromosome 8"/>
</dbReference>
<dbReference type="Pfam" id="PF23622">
    <property type="entry name" value="LRR_At1g61320_AtMIF1"/>
    <property type="match status" value="1"/>
</dbReference>
<feature type="signal peptide" evidence="1">
    <location>
        <begin position="1"/>
        <end position="28"/>
    </location>
</feature>
<dbReference type="Pfam" id="PF00646">
    <property type="entry name" value="F-box"/>
    <property type="match status" value="1"/>
</dbReference>
<gene>
    <name evidence="5" type="ORF">FH972_020391</name>
</gene>
<evidence type="ECO:0000256" key="1">
    <source>
        <dbReference type="SAM" id="SignalP"/>
    </source>
</evidence>
<feature type="domain" description="FBD" evidence="3">
    <location>
        <begin position="388"/>
        <end position="428"/>
    </location>
</feature>
<dbReference type="EMBL" id="CM017328">
    <property type="protein sequence ID" value="KAE8125608.1"/>
    <property type="molecule type" value="Genomic_DNA"/>
</dbReference>
<organism evidence="5 6">
    <name type="scientific">Carpinus fangiana</name>
    <dbReference type="NCBI Taxonomy" id="176857"/>
    <lineage>
        <taxon>Eukaryota</taxon>
        <taxon>Viridiplantae</taxon>
        <taxon>Streptophyta</taxon>
        <taxon>Embryophyta</taxon>
        <taxon>Tracheophyta</taxon>
        <taxon>Spermatophyta</taxon>
        <taxon>Magnoliopsida</taxon>
        <taxon>eudicotyledons</taxon>
        <taxon>Gunneridae</taxon>
        <taxon>Pentapetalae</taxon>
        <taxon>rosids</taxon>
        <taxon>fabids</taxon>
        <taxon>Fagales</taxon>
        <taxon>Betulaceae</taxon>
        <taxon>Carpinus</taxon>
    </lineage>
</organism>
<dbReference type="PANTHER" id="PTHR34145:SF28">
    <property type="entry name" value="F-BOX DOMAIN-CONTAINING PROTEIN"/>
    <property type="match status" value="1"/>
</dbReference>
<dbReference type="InterPro" id="IPR032675">
    <property type="entry name" value="LRR_dom_sf"/>
</dbReference>
<feature type="domain" description="F-box" evidence="2">
    <location>
        <begin position="10"/>
        <end position="43"/>
    </location>
</feature>
<evidence type="ECO:0000259" key="4">
    <source>
        <dbReference type="Pfam" id="PF23622"/>
    </source>
</evidence>
<dbReference type="SUPFAM" id="SSF52047">
    <property type="entry name" value="RNI-like"/>
    <property type="match status" value="1"/>
</dbReference>
<evidence type="ECO:0000259" key="3">
    <source>
        <dbReference type="Pfam" id="PF08387"/>
    </source>
</evidence>
<proteinExistence type="predicted"/>
<dbReference type="SUPFAM" id="SSF81383">
    <property type="entry name" value="F-box domain"/>
    <property type="match status" value="1"/>
</dbReference>
<dbReference type="Gene3D" id="3.80.10.10">
    <property type="entry name" value="Ribonuclease Inhibitor"/>
    <property type="match status" value="1"/>
</dbReference>
<dbReference type="InterPro" id="IPR055357">
    <property type="entry name" value="LRR_At1g61320_AtMIF1"/>
</dbReference>
<protein>
    <recommendedName>
        <fullName evidence="7">FBD domain-containing protein</fullName>
    </recommendedName>
</protein>
<dbReference type="CDD" id="cd22160">
    <property type="entry name" value="F-box_AtFBL13-like"/>
    <property type="match status" value="1"/>
</dbReference>
<name>A0A5N6RT64_9ROSI</name>
<dbReference type="InterPro" id="IPR036047">
    <property type="entry name" value="F-box-like_dom_sf"/>
</dbReference>
<accession>A0A5N6RT64</accession>
<evidence type="ECO:0000313" key="6">
    <source>
        <dbReference type="Proteomes" id="UP000327013"/>
    </source>
</evidence>
<dbReference type="InterPro" id="IPR053772">
    <property type="entry name" value="At1g61320/At1g61330-like"/>
</dbReference>
<sequence length="468" mass="54383">MARNSDMFNKLTDYLLFLIVSLLPFKEAARTSVLSKRWRHVWRATKNIDFNERFFVRVGEPNEIQETQRLFFIHFVLQWMENYQEPLVENFQLTFTKPGLFRVDMDRCIAFAITRNVKFLAIDFSDPTWGEDDLDDHVALFDLPLIVYGNAALESLKLFSCSFRMSEFVNFGALKDVSLGWLELRMSAIEAILLNCPLLESLSLKKCWNIEHLDIKAPNLQLRNLVIDKCKFAQDWYGIEAPNLRFFKYSGALGFFAVEISREFMEEADLGFGLEFEFDESAGDILYQLLENLYPIRILTVCSYVLQVIPCGEEPFKMDFPLNLTHLTLKAALHEHEFFGICFFLRSSPCLETLTIQIGPGRVFADYAPPFPLMPDNFWEQQFPPFNSFPFECFNTLTVVEVKGFRGTRYELPFLRYLIRSGHVLEHLHITVSKEGEENGGNVEAYHERAQVLQTFQKASPNLQISIY</sequence>
<dbReference type="PANTHER" id="PTHR34145">
    <property type="entry name" value="OS02G0105600 PROTEIN"/>
    <property type="match status" value="1"/>
</dbReference>
<feature type="domain" description="At1g61320/AtMIF1 LRR" evidence="4">
    <location>
        <begin position="105"/>
        <end position="362"/>
    </location>
</feature>
<keyword evidence="6" id="KW-1185">Reference proteome</keyword>
<evidence type="ECO:0000313" key="5">
    <source>
        <dbReference type="EMBL" id="KAE8125608.1"/>
    </source>
</evidence>
<dbReference type="InterPro" id="IPR006566">
    <property type="entry name" value="FBD"/>
</dbReference>
<dbReference type="InterPro" id="IPR001810">
    <property type="entry name" value="F-box_dom"/>
</dbReference>